<dbReference type="EMBL" id="UGGT01000001">
    <property type="protein sequence ID" value="STO20488.1"/>
    <property type="molecule type" value="Genomic_DNA"/>
</dbReference>
<dbReference type="SUPFAM" id="SSF53474">
    <property type="entry name" value="alpha/beta-Hydrolases"/>
    <property type="match status" value="1"/>
</dbReference>
<accession>A0A377G821</accession>
<dbReference type="InterPro" id="IPR029058">
    <property type="entry name" value="AB_hydrolase_fold"/>
</dbReference>
<dbReference type="STRING" id="1094715.GCA_000236165_01878"/>
<reference evidence="1 2" key="1">
    <citation type="submission" date="2018-06" db="EMBL/GenBank/DDBJ databases">
        <authorList>
            <consortium name="Pathogen Informatics"/>
            <person name="Doyle S."/>
        </authorList>
    </citation>
    <scope>NUCLEOTIDE SEQUENCE [LARGE SCALE GENOMIC DNA]</scope>
    <source>
        <strain evidence="1 2">NCTC11370</strain>
    </source>
</reference>
<name>A0A377G821_9GAMM</name>
<dbReference type="AlphaFoldDB" id="A0A377G821"/>
<dbReference type="Proteomes" id="UP000254554">
    <property type="component" value="Unassembled WGS sequence"/>
</dbReference>
<keyword evidence="2" id="KW-1185">Reference proteome</keyword>
<dbReference type="GeneID" id="93292827"/>
<proteinExistence type="predicted"/>
<evidence type="ECO:0000313" key="1">
    <source>
        <dbReference type="EMBL" id="STO20488.1"/>
    </source>
</evidence>
<sequence>MKYITRTVLIFFLLFSTVFADQLEIKVDGKSINLPYWPTKEKKYGAVLLVNGGAQAQSTSLLDNLATQLAQNGWQVVLLNNDSRVNTPWIKQFPEVIATLRKQKNTRIVLLHYGEQLKQTFDYLGKSPVPDIEGLVLLSAYDIPPSTDKKPELKMPIFDIVGQFDFDMTKQDMAERKKEFALKKKNYLALEIPGAYHDYEYSRQLLFSFIHGWMVKLPEFQPKSPPVMYSYLVPIASFFQHQMAQNKASNWSGHFEQPLEID</sequence>
<protein>
    <submittedName>
        <fullName evidence="1">Protein of uncharacterized function (DUF3530)</fullName>
    </submittedName>
</protein>
<dbReference type="OrthoDB" id="5644501at2"/>
<evidence type="ECO:0000313" key="2">
    <source>
        <dbReference type="Proteomes" id="UP000254554"/>
    </source>
</evidence>
<dbReference type="RefSeq" id="WP_010652694.1">
    <property type="nucleotide sequence ID" value="NZ_JAPHOS010000001.1"/>
</dbReference>
<gene>
    <name evidence="1" type="ORF">NCTC11370_00543</name>
</gene>
<dbReference type="Gene3D" id="3.40.50.1820">
    <property type="entry name" value="alpha/beta hydrolase"/>
    <property type="match status" value="1"/>
</dbReference>
<organism evidence="1 2">
    <name type="scientific">Fluoribacter dumoffii</name>
    <dbReference type="NCBI Taxonomy" id="463"/>
    <lineage>
        <taxon>Bacteria</taxon>
        <taxon>Pseudomonadati</taxon>
        <taxon>Pseudomonadota</taxon>
        <taxon>Gammaproteobacteria</taxon>
        <taxon>Legionellales</taxon>
        <taxon>Legionellaceae</taxon>
        <taxon>Fluoribacter</taxon>
    </lineage>
</organism>